<feature type="region of interest" description="Disordered" evidence="1">
    <location>
        <begin position="1"/>
        <end position="66"/>
    </location>
</feature>
<accession>A0AAN9S5J2</accession>
<organism evidence="2 3">
    <name type="scientific">Psophocarpus tetragonolobus</name>
    <name type="common">Winged bean</name>
    <name type="synonym">Dolichos tetragonolobus</name>
    <dbReference type="NCBI Taxonomy" id="3891"/>
    <lineage>
        <taxon>Eukaryota</taxon>
        <taxon>Viridiplantae</taxon>
        <taxon>Streptophyta</taxon>
        <taxon>Embryophyta</taxon>
        <taxon>Tracheophyta</taxon>
        <taxon>Spermatophyta</taxon>
        <taxon>Magnoliopsida</taxon>
        <taxon>eudicotyledons</taxon>
        <taxon>Gunneridae</taxon>
        <taxon>Pentapetalae</taxon>
        <taxon>rosids</taxon>
        <taxon>fabids</taxon>
        <taxon>Fabales</taxon>
        <taxon>Fabaceae</taxon>
        <taxon>Papilionoideae</taxon>
        <taxon>50 kb inversion clade</taxon>
        <taxon>NPAAA clade</taxon>
        <taxon>indigoferoid/millettioid clade</taxon>
        <taxon>Phaseoleae</taxon>
        <taxon>Psophocarpus</taxon>
    </lineage>
</organism>
<comment type="caution">
    <text evidence="2">The sequence shown here is derived from an EMBL/GenBank/DDBJ whole genome shotgun (WGS) entry which is preliminary data.</text>
</comment>
<dbReference type="AlphaFoldDB" id="A0AAN9S5J2"/>
<sequence>MHKCHQCRHNENGHQDVHPNASKDKYGKGDASEDSKDDKDGAVIHGAAEQNDGAVAEEQCGKDDEGNRFLEEVEEDNEEHAELAEVALHAKSGFAEGVVMREGVEREKPLPWTTPGKIGGSNGGWTLVLGIMSEENAMSDSG</sequence>
<proteinExistence type="predicted"/>
<name>A0AAN9S5J2_PSOTE</name>
<evidence type="ECO:0000313" key="2">
    <source>
        <dbReference type="EMBL" id="KAK7389905.1"/>
    </source>
</evidence>
<protein>
    <submittedName>
        <fullName evidence="2">Uncharacterized protein</fullName>
    </submittedName>
</protein>
<dbReference type="Proteomes" id="UP001386955">
    <property type="component" value="Unassembled WGS sequence"/>
</dbReference>
<feature type="compositionally biased region" description="Basic and acidic residues" evidence="1">
    <location>
        <begin position="8"/>
        <end position="42"/>
    </location>
</feature>
<reference evidence="2 3" key="1">
    <citation type="submission" date="2024-01" db="EMBL/GenBank/DDBJ databases">
        <title>The genomes of 5 underutilized Papilionoideae crops provide insights into root nodulation and disease resistanc.</title>
        <authorList>
            <person name="Jiang F."/>
        </authorList>
    </citation>
    <scope>NUCLEOTIDE SEQUENCE [LARGE SCALE GENOMIC DNA]</scope>
    <source>
        <strain evidence="2">DUOXIRENSHENG_FW03</strain>
        <tissue evidence="2">Leaves</tissue>
    </source>
</reference>
<keyword evidence="3" id="KW-1185">Reference proteome</keyword>
<gene>
    <name evidence="2" type="ORF">VNO78_25202</name>
</gene>
<dbReference type="EMBL" id="JAYMYS010000006">
    <property type="protein sequence ID" value="KAK7389905.1"/>
    <property type="molecule type" value="Genomic_DNA"/>
</dbReference>
<evidence type="ECO:0000256" key="1">
    <source>
        <dbReference type="SAM" id="MobiDB-lite"/>
    </source>
</evidence>
<evidence type="ECO:0000313" key="3">
    <source>
        <dbReference type="Proteomes" id="UP001386955"/>
    </source>
</evidence>